<dbReference type="Pfam" id="PF03878">
    <property type="entry name" value="YIF1"/>
    <property type="match status" value="2"/>
</dbReference>
<comment type="caution">
    <text evidence="12">The sequence shown here is derived from an EMBL/GenBank/DDBJ whole genome shotgun (WGS) entry which is preliminary data.</text>
</comment>
<evidence type="ECO:0000256" key="3">
    <source>
        <dbReference type="ARBA" id="ARBA00009727"/>
    </source>
</evidence>
<dbReference type="InterPro" id="IPR005578">
    <property type="entry name" value="Yif1_fam"/>
</dbReference>
<keyword evidence="4" id="KW-0813">Transport</keyword>
<evidence type="ECO:0000256" key="7">
    <source>
        <dbReference type="ARBA" id="ARBA00022927"/>
    </source>
</evidence>
<protein>
    <submittedName>
        <fullName evidence="12">Uncharacterized protein</fullName>
    </submittedName>
</protein>
<keyword evidence="10 11" id="KW-0472">Membrane</keyword>
<evidence type="ECO:0000313" key="12">
    <source>
        <dbReference type="EMBL" id="KAK4769124.1"/>
    </source>
</evidence>
<keyword evidence="6" id="KW-0256">Endoplasmic reticulum</keyword>
<evidence type="ECO:0000256" key="4">
    <source>
        <dbReference type="ARBA" id="ARBA00022448"/>
    </source>
</evidence>
<keyword evidence="8 11" id="KW-1133">Transmembrane helix</keyword>
<reference evidence="12 13" key="1">
    <citation type="journal article" date="2023" name="Hortic Res">
        <title>Pangenome of water caltrop reveals structural variations and asymmetric subgenome divergence after allopolyploidization.</title>
        <authorList>
            <person name="Zhang X."/>
            <person name="Chen Y."/>
            <person name="Wang L."/>
            <person name="Yuan Y."/>
            <person name="Fang M."/>
            <person name="Shi L."/>
            <person name="Lu R."/>
            <person name="Comes H.P."/>
            <person name="Ma Y."/>
            <person name="Chen Y."/>
            <person name="Huang G."/>
            <person name="Zhou Y."/>
            <person name="Zheng Z."/>
            <person name="Qiu Y."/>
        </authorList>
    </citation>
    <scope>NUCLEOTIDE SEQUENCE [LARGE SCALE GENOMIC DNA]</scope>
    <source>
        <strain evidence="12">F231</strain>
    </source>
</reference>
<evidence type="ECO:0000256" key="1">
    <source>
        <dbReference type="ARBA" id="ARBA00004477"/>
    </source>
</evidence>
<accession>A0AAN7KQH2</accession>
<evidence type="ECO:0000313" key="13">
    <source>
        <dbReference type="Proteomes" id="UP001346149"/>
    </source>
</evidence>
<dbReference type="GO" id="GO:0006888">
    <property type="term" value="P:endoplasmic reticulum to Golgi vesicle-mediated transport"/>
    <property type="evidence" value="ECO:0007669"/>
    <property type="project" value="InterPro"/>
</dbReference>
<dbReference type="GO" id="GO:0030134">
    <property type="term" value="C:COPII-coated ER to Golgi transport vesicle"/>
    <property type="evidence" value="ECO:0007669"/>
    <property type="project" value="TreeGrafter"/>
</dbReference>
<evidence type="ECO:0000256" key="10">
    <source>
        <dbReference type="ARBA" id="ARBA00023136"/>
    </source>
</evidence>
<dbReference type="GO" id="GO:0000139">
    <property type="term" value="C:Golgi membrane"/>
    <property type="evidence" value="ECO:0007669"/>
    <property type="project" value="UniProtKB-SubCell"/>
</dbReference>
<dbReference type="AlphaFoldDB" id="A0AAN7KQH2"/>
<comment type="similarity">
    <text evidence="3">Belongs to the YIF1 family.</text>
</comment>
<evidence type="ECO:0000256" key="6">
    <source>
        <dbReference type="ARBA" id="ARBA00022824"/>
    </source>
</evidence>
<name>A0AAN7KQH2_TRANT</name>
<dbReference type="PANTHER" id="PTHR14083:SF0">
    <property type="entry name" value="YIP1D-INTERACTING FACTOR 1, ISOFORM C"/>
    <property type="match status" value="1"/>
</dbReference>
<evidence type="ECO:0000256" key="8">
    <source>
        <dbReference type="ARBA" id="ARBA00022989"/>
    </source>
</evidence>
<dbReference type="PANTHER" id="PTHR14083">
    <property type="entry name" value="YIP1 INTERACTING FACTOR HOMOLOG YIF1 PROTEIN"/>
    <property type="match status" value="1"/>
</dbReference>
<keyword evidence="7" id="KW-0653">Protein transport</keyword>
<dbReference type="EMBL" id="JAXQNO010000021">
    <property type="protein sequence ID" value="KAK4769124.1"/>
    <property type="molecule type" value="Genomic_DNA"/>
</dbReference>
<keyword evidence="5 11" id="KW-0812">Transmembrane</keyword>
<dbReference type="GO" id="GO:0005789">
    <property type="term" value="C:endoplasmic reticulum membrane"/>
    <property type="evidence" value="ECO:0007669"/>
    <property type="project" value="UniProtKB-SubCell"/>
</dbReference>
<proteinExistence type="inferred from homology"/>
<gene>
    <name evidence="12" type="ORF">SAY86_027274</name>
</gene>
<evidence type="ECO:0000256" key="2">
    <source>
        <dbReference type="ARBA" id="ARBA00004653"/>
    </source>
</evidence>
<keyword evidence="9" id="KW-0333">Golgi apparatus</keyword>
<keyword evidence="13" id="KW-1185">Reference proteome</keyword>
<evidence type="ECO:0000256" key="9">
    <source>
        <dbReference type="ARBA" id="ARBA00023034"/>
    </source>
</evidence>
<sequence length="190" mass="21719">MRYAMYNIAGQQAGTAAQFSPLGNAFDQAKSGFIKWGLGAYGEKILGSSSEYMQSNISRYFSHPQYYFQVNDQYVRNKLKVVLFPFLHRVSFSGFMFSPESLNWLFVKGLAGWLLQVSLLKMILLSLGSGEVPLLDIVAYAGYTFTDLSMAVLRKILVRYTYYAVVLWTCLRTVIFLVRTMKRVLLFTYP</sequence>
<feature type="transmembrane region" description="Helical" evidence="11">
    <location>
        <begin position="160"/>
        <end position="178"/>
    </location>
</feature>
<dbReference type="GO" id="GO:0015031">
    <property type="term" value="P:protein transport"/>
    <property type="evidence" value="ECO:0007669"/>
    <property type="project" value="UniProtKB-KW"/>
</dbReference>
<dbReference type="Proteomes" id="UP001346149">
    <property type="component" value="Unassembled WGS sequence"/>
</dbReference>
<organism evidence="12 13">
    <name type="scientific">Trapa natans</name>
    <name type="common">Water chestnut</name>
    <dbReference type="NCBI Taxonomy" id="22666"/>
    <lineage>
        <taxon>Eukaryota</taxon>
        <taxon>Viridiplantae</taxon>
        <taxon>Streptophyta</taxon>
        <taxon>Embryophyta</taxon>
        <taxon>Tracheophyta</taxon>
        <taxon>Spermatophyta</taxon>
        <taxon>Magnoliopsida</taxon>
        <taxon>eudicotyledons</taxon>
        <taxon>Gunneridae</taxon>
        <taxon>Pentapetalae</taxon>
        <taxon>rosids</taxon>
        <taxon>malvids</taxon>
        <taxon>Myrtales</taxon>
        <taxon>Lythraceae</taxon>
        <taxon>Trapa</taxon>
    </lineage>
</organism>
<evidence type="ECO:0000256" key="11">
    <source>
        <dbReference type="SAM" id="Phobius"/>
    </source>
</evidence>
<dbReference type="GO" id="GO:0005793">
    <property type="term" value="C:endoplasmic reticulum-Golgi intermediate compartment"/>
    <property type="evidence" value="ECO:0007669"/>
    <property type="project" value="TreeGrafter"/>
</dbReference>
<comment type="subcellular location">
    <subcellularLocation>
        <location evidence="1">Endoplasmic reticulum membrane</location>
        <topology evidence="1">Multi-pass membrane protein</topology>
    </subcellularLocation>
    <subcellularLocation>
        <location evidence="2">Golgi apparatus membrane</location>
        <topology evidence="2">Multi-pass membrane protein</topology>
    </subcellularLocation>
</comment>
<evidence type="ECO:0000256" key="5">
    <source>
        <dbReference type="ARBA" id="ARBA00022692"/>
    </source>
</evidence>